<dbReference type="VEuPathDB" id="MicrosporidiaDB:CWI38_0881p0010"/>
<gene>
    <name evidence="2" type="ORF">CWI38_0565p0030</name>
    <name evidence="1" type="ORF">CWI38_0881p0010</name>
</gene>
<dbReference type="AlphaFoldDB" id="A0A4Q9LXD3"/>
<sequence length="210" mass="24210">MNFTCCEDTATVLEAVAVYKYLRIVEDTRGISTPSTFEELDYVVRPVLVENKIHHFPECKKLLNLSLTKLGRGLHGNDKKTHPALLEAFLQIKYWIEEEVTKNKSEEAQHAKLYNEIGKQKLHDIEIQINRSDIFLLNKIIKKITHNEVGNILQDSLQIEYDLLNNDLDFIYEFGKSNLVNKMAAEPRKCAAMRVMPETENKTGIIPPLR</sequence>
<protein>
    <submittedName>
        <fullName evidence="2">Uncharacterized protein</fullName>
    </submittedName>
</protein>
<reference evidence="2 3" key="1">
    <citation type="submission" date="2017-12" db="EMBL/GenBank/DDBJ databases">
        <authorList>
            <person name="Pombert J.-F."/>
            <person name="Haag K.L."/>
            <person name="Ebert D."/>
        </authorList>
    </citation>
    <scope>NUCLEOTIDE SEQUENCE [LARGE SCALE GENOMIC DNA]</scope>
    <source>
        <strain evidence="2">IL-G-3</strain>
    </source>
</reference>
<dbReference type="EMBL" id="PITK01000881">
    <property type="protein sequence ID" value="TBU12140.1"/>
    <property type="molecule type" value="Genomic_DNA"/>
</dbReference>
<dbReference type="Proteomes" id="UP000292282">
    <property type="component" value="Unassembled WGS sequence"/>
</dbReference>
<name>A0A4Q9LXD3_9MICR</name>
<dbReference type="EMBL" id="PITK01000565">
    <property type="protein sequence ID" value="TBU12987.1"/>
    <property type="molecule type" value="Genomic_DNA"/>
</dbReference>
<evidence type="ECO:0000313" key="1">
    <source>
        <dbReference type="EMBL" id="TBU12140.1"/>
    </source>
</evidence>
<keyword evidence="3" id="KW-1185">Reference proteome</keyword>
<evidence type="ECO:0000313" key="3">
    <source>
        <dbReference type="Proteomes" id="UP000292282"/>
    </source>
</evidence>
<proteinExistence type="predicted"/>
<evidence type="ECO:0000313" key="2">
    <source>
        <dbReference type="EMBL" id="TBU12987.1"/>
    </source>
</evidence>
<accession>A0A4Q9LXD3</accession>
<comment type="caution">
    <text evidence="2">The sequence shown here is derived from an EMBL/GenBank/DDBJ whole genome shotgun (WGS) entry which is preliminary data.</text>
</comment>
<dbReference type="VEuPathDB" id="MicrosporidiaDB:CWI38_0565p0030"/>
<organism evidence="2 3">
    <name type="scientific">Hamiltosporidium tvaerminnensis</name>
    <dbReference type="NCBI Taxonomy" id="1176355"/>
    <lineage>
        <taxon>Eukaryota</taxon>
        <taxon>Fungi</taxon>
        <taxon>Fungi incertae sedis</taxon>
        <taxon>Microsporidia</taxon>
        <taxon>Dubosqiidae</taxon>
        <taxon>Hamiltosporidium</taxon>
    </lineage>
</organism>